<reference evidence="2 3" key="1">
    <citation type="journal article" date="2019" name="Int. J. Syst. Evol. Microbiol.">
        <title>The Global Catalogue of Microorganisms (GCM) 10K type strain sequencing project: providing services to taxonomists for standard genome sequencing and annotation.</title>
        <authorList>
            <consortium name="The Broad Institute Genomics Platform"/>
            <consortium name="The Broad Institute Genome Sequencing Center for Infectious Disease"/>
            <person name="Wu L."/>
            <person name="Ma J."/>
        </authorList>
    </citation>
    <scope>NUCLEOTIDE SEQUENCE [LARGE SCALE GENOMIC DNA]</scope>
    <source>
        <strain evidence="2 3">Y73</strain>
    </source>
</reference>
<keyword evidence="3" id="KW-1185">Reference proteome</keyword>
<dbReference type="EMBL" id="JBHSXI010000001">
    <property type="protein sequence ID" value="MFC6887696.1"/>
    <property type="molecule type" value="Genomic_DNA"/>
</dbReference>
<feature type="region of interest" description="Disordered" evidence="1">
    <location>
        <begin position="81"/>
        <end position="100"/>
    </location>
</feature>
<keyword evidence="2" id="KW-0255">Endonuclease</keyword>
<dbReference type="GO" id="GO:0004519">
    <property type="term" value="F:endonuclease activity"/>
    <property type="evidence" value="ECO:0007669"/>
    <property type="project" value="UniProtKB-KW"/>
</dbReference>
<keyword evidence="2" id="KW-0540">Nuclease</keyword>
<dbReference type="RefSeq" id="WP_379764022.1">
    <property type="nucleotide sequence ID" value="NZ_JBHSXI010000001.1"/>
</dbReference>
<sequence length="184" mass="20447">MGQHRLRKDELIQALRRLEQELGNVPSTADMNESGEYSAPPYYRAFGSWNDALREAGFEPKKTRKPRSKEELIAELHRVAEECGDTPTKEDMAEYGDPAPDTYSGKFGSWNAALEAAGFTPRTETKRISTEDLCTALRELADEQGVPPKTSEMNQRGPYSAGTYYNRFGSWEKALDAAGIGSTS</sequence>
<dbReference type="AlphaFoldDB" id="A0ABD5ULD3"/>
<name>A0ABD5ULD3_9EURY</name>
<evidence type="ECO:0000313" key="2">
    <source>
        <dbReference type="EMBL" id="MFC6887696.1"/>
    </source>
</evidence>
<dbReference type="InterPro" id="IPR041025">
    <property type="entry name" value="HNH_repeat"/>
</dbReference>
<proteinExistence type="predicted"/>
<dbReference type="Proteomes" id="UP001596333">
    <property type="component" value="Unassembled WGS sequence"/>
</dbReference>
<accession>A0ABD5ULD3</accession>
<evidence type="ECO:0000313" key="3">
    <source>
        <dbReference type="Proteomes" id="UP001596333"/>
    </source>
</evidence>
<keyword evidence="2" id="KW-0378">Hydrolase</keyword>
<dbReference type="Pfam" id="PF18780">
    <property type="entry name" value="HNH_repeat"/>
    <property type="match status" value="3"/>
</dbReference>
<evidence type="ECO:0000256" key="1">
    <source>
        <dbReference type="SAM" id="MobiDB-lite"/>
    </source>
</evidence>
<comment type="caution">
    <text evidence="2">The sequence shown here is derived from an EMBL/GenBank/DDBJ whole genome shotgun (WGS) entry which is preliminary data.</text>
</comment>
<organism evidence="2 3">
    <name type="scientific">Halorubrum trueperi</name>
    <dbReference type="NCBI Taxonomy" id="2004704"/>
    <lineage>
        <taxon>Archaea</taxon>
        <taxon>Methanobacteriati</taxon>
        <taxon>Methanobacteriota</taxon>
        <taxon>Stenosarchaea group</taxon>
        <taxon>Halobacteria</taxon>
        <taxon>Halobacteriales</taxon>
        <taxon>Haloferacaceae</taxon>
        <taxon>Halorubrum</taxon>
    </lineage>
</organism>
<protein>
    <submittedName>
        <fullName evidence="2">Homing endonuclease associated repeat-containing protein</fullName>
    </submittedName>
</protein>
<feature type="compositionally biased region" description="Basic and acidic residues" evidence="1">
    <location>
        <begin position="81"/>
        <end position="92"/>
    </location>
</feature>
<gene>
    <name evidence="2" type="ORF">ACFQEY_01310</name>
</gene>